<feature type="domain" description="Flavodoxin-like" evidence="1">
    <location>
        <begin position="2"/>
        <end position="144"/>
    </location>
</feature>
<keyword evidence="4" id="KW-1185">Reference proteome</keyword>
<dbReference type="Pfam" id="PF00258">
    <property type="entry name" value="Flavodoxin_1"/>
    <property type="match status" value="1"/>
</dbReference>
<dbReference type="Gene3D" id="3.40.50.360">
    <property type="match status" value="1"/>
</dbReference>
<dbReference type="SUPFAM" id="SSF52218">
    <property type="entry name" value="Flavoproteins"/>
    <property type="match status" value="1"/>
</dbReference>
<name>V6LWJ5_9EUKA</name>
<evidence type="ECO:0000313" key="2">
    <source>
        <dbReference type="EMBL" id="EST48623.1"/>
    </source>
</evidence>
<proteinExistence type="predicted"/>
<dbReference type="EMBL" id="AUWU02000004">
    <property type="protein sequence ID" value="KAH0573704.1"/>
    <property type="molecule type" value="Genomic_DNA"/>
</dbReference>
<dbReference type="Proteomes" id="UP000018208">
    <property type="component" value="Unassembled WGS sequence"/>
</dbReference>
<dbReference type="PRINTS" id="PR00369">
    <property type="entry name" value="FLAVODOXIN"/>
</dbReference>
<dbReference type="EMBL" id="KI545981">
    <property type="protein sequence ID" value="EST48623.1"/>
    <property type="molecule type" value="Genomic_DNA"/>
</dbReference>
<protein>
    <submittedName>
        <fullName evidence="2">Flavodoxin</fullName>
    </submittedName>
</protein>
<sequence>MIQIVYASERGYTAAAAVLLQSVLKSSNISSTLSSIHETSALRPEAPLLYLTSTFFDGQHPSLARKSFEVLRGNYALRSQMRGLQFAVFGVGNSAFTWFCRAADMARDEFVGYGAEEILAVQRFDRKGVDDLERALRWFCEQVLAALGW</sequence>
<dbReference type="PROSITE" id="PS50902">
    <property type="entry name" value="FLAVODOXIN_LIKE"/>
    <property type="match status" value="1"/>
</dbReference>
<dbReference type="InterPro" id="IPR001094">
    <property type="entry name" value="Flavdoxin-like"/>
</dbReference>
<dbReference type="OrthoDB" id="1856718at2759"/>
<dbReference type="InterPro" id="IPR008254">
    <property type="entry name" value="Flavodoxin/NO_synth"/>
</dbReference>
<organism evidence="2">
    <name type="scientific">Spironucleus salmonicida</name>
    <dbReference type="NCBI Taxonomy" id="348837"/>
    <lineage>
        <taxon>Eukaryota</taxon>
        <taxon>Metamonada</taxon>
        <taxon>Diplomonadida</taxon>
        <taxon>Hexamitidae</taxon>
        <taxon>Hexamitinae</taxon>
        <taxon>Spironucleus</taxon>
    </lineage>
</organism>
<dbReference type="VEuPathDB" id="GiardiaDB:SS50377_23639"/>
<evidence type="ECO:0000313" key="4">
    <source>
        <dbReference type="Proteomes" id="UP000018208"/>
    </source>
</evidence>
<gene>
    <name evidence="2" type="ORF">SS50377_11235</name>
    <name evidence="3" type="ORF">SS50377_23639</name>
</gene>
<reference evidence="2 3" key="1">
    <citation type="journal article" date="2014" name="PLoS Genet.">
        <title>The Genome of Spironucleus salmonicida Highlights a Fish Pathogen Adapted to Fluctuating Environments.</title>
        <authorList>
            <person name="Xu F."/>
            <person name="Jerlstrom-Hultqvist J."/>
            <person name="Einarsson E."/>
            <person name="Astvaldsson A."/>
            <person name="Svard S.G."/>
            <person name="Andersson J.O."/>
        </authorList>
    </citation>
    <scope>NUCLEOTIDE SEQUENCE</scope>
    <source>
        <strain evidence="3">ATCC 50377</strain>
    </source>
</reference>
<reference evidence="3" key="2">
    <citation type="submission" date="2020-12" db="EMBL/GenBank/DDBJ databases">
        <title>New Spironucleus salmonicida genome in near-complete chromosomes.</title>
        <authorList>
            <person name="Xu F."/>
            <person name="Kurt Z."/>
            <person name="Jimenez-Gonzalez A."/>
            <person name="Astvaldsson A."/>
            <person name="Andersson J.O."/>
            <person name="Svard S.G."/>
        </authorList>
    </citation>
    <scope>NUCLEOTIDE SEQUENCE</scope>
    <source>
        <strain evidence="3">ATCC 50377</strain>
    </source>
</reference>
<dbReference type="InterPro" id="IPR029039">
    <property type="entry name" value="Flavoprotein-like_sf"/>
</dbReference>
<dbReference type="AlphaFoldDB" id="V6LWJ5"/>
<evidence type="ECO:0000313" key="3">
    <source>
        <dbReference type="EMBL" id="KAH0573704.1"/>
    </source>
</evidence>
<dbReference type="GO" id="GO:0010181">
    <property type="term" value="F:FMN binding"/>
    <property type="evidence" value="ECO:0007669"/>
    <property type="project" value="InterPro"/>
</dbReference>
<evidence type="ECO:0000259" key="1">
    <source>
        <dbReference type="PROSITE" id="PS50902"/>
    </source>
</evidence>
<accession>V6LWJ5</accession>